<dbReference type="InterPro" id="IPR039426">
    <property type="entry name" value="TonB-dep_rcpt-like"/>
</dbReference>
<feature type="domain" description="TonB-dependent receptor-like beta-barrel" evidence="10">
    <location>
        <begin position="518"/>
        <end position="1083"/>
    </location>
</feature>
<proteinExistence type="inferred from homology"/>
<keyword evidence="3 8" id="KW-1134">Transmembrane beta strand</keyword>
<dbReference type="Gene3D" id="2.170.130.10">
    <property type="entry name" value="TonB-dependent receptor, plug domain"/>
    <property type="match status" value="1"/>
</dbReference>
<dbReference type="EMBL" id="FRCY01000003">
    <property type="protein sequence ID" value="SHM76101.1"/>
    <property type="molecule type" value="Genomic_DNA"/>
</dbReference>
<evidence type="ECO:0000313" key="13">
    <source>
        <dbReference type="Proteomes" id="UP000184513"/>
    </source>
</evidence>
<evidence type="ECO:0000256" key="2">
    <source>
        <dbReference type="ARBA" id="ARBA00022448"/>
    </source>
</evidence>
<dbReference type="Pfam" id="PF07715">
    <property type="entry name" value="Plug"/>
    <property type="match status" value="1"/>
</dbReference>
<keyword evidence="5 9" id="KW-0798">TonB box</keyword>
<comment type="similarity">
    <text evidence="8 9">Belongs to the TonB-dependent receptor family.</text>
</comment>
<dbReference type="FunFam" id="2.170.130.10:FF:000003">
    <property type="entry name" value="SusC/RagA family TonB-linked outer membrane protein"/>
    <property type="match status" value="1"/>
</dbReference>
<evidence type="ECO:0000256" key="6">
    <source>
        <dbReference type="ARBA" id="ARBA00023136"/>
    </source>
</evidence>
<keyword evidence="4 8" id="KW-0812">Transmembrane</keyword>
<dbReference type="InterPro" id="IPR036942">
    <property type="entry name" value="Beta-barrel_TonB_sf"/>
</dbReference>
<comment type="subcellular location">
    <subcellularLocation>
        <location evidence="1 8">Cell outer membrane</location>
        <topology evidence="1 8">Multi-pass membrane protein</topology>
    </subcellularLocation>
</comment>
<sequence length="1120" mass="125653">MKRNILYLIKMVSRQLLYGLVLQSLFLTTLLANDTEAQIKPIDETFISLEKTEWPIAAIIRELEAKTQYHVIFADDLIDPDQYITLQPGKHSVYSLLAEISSVSQLKFKQVNNTIYVGSLKNIRKVDLHESEMDDPISGIVKSASGEPIPGATVVIEGMSTGTVTDIDGTFQLDVPEGGVILISFIGYQSQRIVPGNRTQLEIILEEDQTSLDEVVVVGYGVQEKLSVTNSLAAVSGEVLEKRPVADFQQSLQGFAPGVTVVDQGGRPGNNNINIRIRGITTLGNNNPLIIVDGIEQRINDINPNDIESVTVLKDASSAAIYGSRAANGVVLVTTRRGKEGRISVAYDGYYALQDVTNRPEHMDVESYLRLENVAHANAGRALPYTEEAIQEYVANAPSPEFPLPYPYWRRDELGMLKVAPQQNHTLSVSGGGESFSGRFSVRHQNIDGVAPNFSDKLNEFRINLDLKASEKIRFSGDLNYRTKESMQPAGLSASGDGEARVFQYMLHASKFSWPRYETGEYGLGPQVNNPLIFAELTGESRTLNDYITGSIKFDYDILPGLTFSTQYAMRNDHTQIKTFSDRYFNRDPLNGRVAQRQVNRLTEFRRYLTEYTLNSLLTYQKDIGAHKFTGLLGYSTIDNRSNQVSGFRQEFYNNDVQSLSQGSNENRDANGFDAEWGLRSYFARFNYNYNNKYFFELNGRYDGSSRFSEDNRYSFFPSFSAGWRLSEENFWLDLRETVNEFKLRGSRGATGNQAVGLYTYFETLSAINYSFDESPVQGFAQSNLANQNLTWETTYQTNIGFDMGLFDDRLSVTFDYYNKLTDGILLQLPIPALIGLGAPVQNAGKVRNEGYEIGLNLRGGQKLTYDLGFNFSDNTNEVMDLVDSGPYISGGTTGPRFIIEEGLPINSHWGYLTDGVFQTQEAADNYPTLRPNSAPGDVKYLDVNEDGIINEEDHQYLGLSFPRFDFGLNGTFTYGNFDLFLQFQGAAGHKTRLDGAFQQIATYETFTHAIYTDNYWTPENPNAEFPRPIKGDGRNFQTSDTQLIDASYLRLKNIVLGYSLPAAIIDKLSVQRIRLYVGATNVLTFSELNRWDLDPEIPSGRGQYYPQVSMYSLGANVRF</sequence>
<evidence type="ECO:0000256" key="7">
    <source>
        <dbReference type="ARBA" id="ARBA00023237"/>
    </source>
</evidence>
<evidence type="ECO:0000256" key="3">
    <source>
        <dbReference type="ARBA" id="ARBA00022452"/>
    </source>
</evidence>
<dbReference type="InterPro" id="IPR023996">
    <property type="entry name" value="TonB-dep_OMP_SusC/RagA"/>
</dbReference>
<protein>
    <submittedName>
        <fullName evidence="12">TonB-linked outer membrane protein, SusC/RagA family</fullName>
    </submittedName>
</protein>
<dbReference type="OrthoDB" id="9768177at2"/>
<keyword evidence="6 8" id="KW-0472">Membrane</keyword>
<evidence type="ECO:0000256" key="8">
    <source>
        <dbReference type="PROSITE-ProRule" id="PRU01360"/>
    </source>
</evidence>
<dbReference type="Proteomes" id="UP000184513">
    <property type="component" value="Unassembled WGS sequence"/>
</dbReference>
<dbReference type="AlphaFoldDB" id="A0A1M7LDY0"/>
<accession>A0A1M7LDY0</accession>
<evidence type="ECO:0000256" key="4">
    <source>
        <dbReference type="ARBA" id="ARBA00022692"/>
    </source>
</evidence>
<dbReference type="SUPFAM" id="SSF56935">
    <property type="entry name" value="Porins"/>
    <property type="match status" value="1"/>
</dbReference>
<dbReference type="RefSeq" id="WP_073093680.1">
    <property type="nucleotide sequence ID" value="NZ_FRCY01000003.1"/>
</dbReference>
<reference evidence="12 13" key="1">
    <citation type="submission" date="2016-11" db="EMBL/GenBank/DDBJ databases">
        <authorList>
            <person name="Jaros S."/>
            <person name="Januszkiewicz K."/>
            <person name="Wedrychowicz H."/>
        </authorList>
    </citation>
    <scope>NUCLEOTIDE SEQUENCE [LARGE SCALE GENOMIC DNA]</scope>
    <source>
        <strain evidence="12 13">CGMCC 1.6102</strain>
    </source>
</reference>
<gene>
    <name evidence="12" type="ORF">SAMN04488057_103238</name>
</gene>
<dbReference type="InterPro" id="IPR012910">
    <property type="entry name" value="Plug_dom"/>
</dbReference>
<dbReference type="NCBIfam" id="TIGR04057">
    <property type="entry name" value="SusC_RagA_signa"/>
    <property type="match status" value="1"/>
</dbReference>
<evidence type="ECO:0000256" key="9">
    <source>
        <dbReference type="RuleBase" id="RU003357"/>
    </source>
</evidence>
<dbReference type="InterPro" id="IPR037066">
    <property type="entry name" value="Plug_dom_sf"/>
</dbReference>
<dbReference type="Gene3D" id="2.60.40.1120">
    <property type="entry name" value="Carboxypeptidase-like, regulatory domain"/>
    <property type="match status" value="1"/>
</dbReference>
<name>A0A1M7LDY0_9BACT</name>
<evidence type="ECO:0000259" key="10">
    <source>
        <dbReference type="Pfam" id="PF00593"/>
    </source>
</evidence>
<dbReference type="STRING" id="388280.SAMN04488057_103238"/>
<organism evidence="12 13">
    <name type="scientific">Cyclobacterium lianum</name>
    <dbReference type="NCBI Taxonomy" id="388280"/>
    <lineage>
        <taxon>Bacteria</taxon>
        <taxon>Pseudomonadati</taxon>
        <taxon>Bacteroidota</taxon>
        <taxon>Cytophagia</taxon>
        <taxon>Cytophagales</taxon>
        <taxon>Cyclobacteriaceae</taxon>
        <taxon>Cyclobacterium</taxon>
    </lineage>
</organism>
<dbReference type="InterPro" id="IPR000531">
    <property type="entry name" value="Beta-barrel_TonB"/>
</dbReference>
<evidence type="ECO:0000259" key="11">
    <source>
        <dbReference type="Pfam" id="PF07715"/>
    </source>
</evidence>
<evidence type="ECO:0000313" key="12">
    <source>
        <dbReference type="EMBL" id="SHM76101.1"/>
    </source>
</evidence>
<dbReference type="NCBIfam" id="TIGR04056">
    <property type="entry name" value="OMP_RagA_SusC"/>
    <property type="match status" value="1"/>
</dbReference>
<dbReference type="SUPFAM" id="SSF49464">
    <property type="entry name" value="Carboxypeptidase regulatory domain-like"/>
    <property type="match status" value="1"/>
</dbReference>
<dbReference type="Gene3D" id="2.40.170.20">
    <property type="entry name" value="TonB-dependent receptor, beta-barrel domain"/>
    <property type="match status" value="1"/>
</dbReference>
<dbReference type="Pfam" id="PF13715">
    <property type="entry name" value="CarbopepD_reg_2"/>
    <property type="match status" value="1"/>
</dbReference>
<dbReference type="Pfam" id="PF00593">
    <property type="entry name" value="TonB_dep_Rec_b-barrel"/>
    <property type="match status" value="1"/>
</dbReference>
<evidence type="ECO:0000256" key="1">
    <source>
        <dbReference type="ARBA" id="ARBA00004571"/>
    </source>
</evidence>
<dbReference type="InterPro" id="IPR023997">
    <property type="entry name" value="TonB-dep_OMP_SusC/RagA_CS"/>
</dbReference>
<keyword evidence="13" id="KW-1185">Reference proteome</keyword>
<dbReference type="GO" id="GO:0009279">
    <property type="term" value="C:cell outer membrane"/>
    <property type="evidence" value="ECO:0007669"/>
    <property type="project" value="UniProtKB-SubCell"/>
</dbReference>
<dbReference type="InterPro" id="IPR008969">
    <property type="entry name" value="CarboxyPept-like_regulatory"/>
</dbReference>
<evidence type="ECO:0000256" key="5">
    <source>
        <dbReference type="ARBA" id="ARBA00023077"/>
    </source>
</evidence>
<feature type="domain" description="TonB-dependent receptor plug" evidence="11">
    <location>
        <begin position="225"/>
        <end position="330"/>
    </location>
</feature>
<keyword evidence="2 8" id="KW-0813">Transport</keyword>
<keyword evidence="7 8" id="KW-0998">Cell outer membrane</keyword>
<dbReference type="PROSITE" id="PS52016">
    <property type="entry name" value="TONB_DEPENDENT_REC_3"/>
    <property type="match status" value="1"/>
</dbReference>